<dbReference type="PANTHER" id="PTHR35563">
    <property type="entry name" value="BARREL METAL-DEPENDENT HYDROLASE, PUTATIVE (AFU_ORTHOLOGUE AFUA_1G16240)-RELATED"/>
    <property type="match status" value="1"/>
</dbReference>
<dbReference type="SUPFAM" id="SSF51556">
    <property type="entry name" value="Metallo-dependent hydrolases"/>
    <property type="match status" value="1"/>
</dbReference>
<evidence type="ECO:0000313" key="3">
    <source>
        <dbReference type="Proteomes" id="UP000756921"/>
    </source>
</evidence>
<dbReference type="EMBL" id="WJXW01000020">
    <property type="protein sequence ID" value="KAF9728455.1"/>
    <property type="molecule type" value="Genomic_DNA"/>
</dbReference>
<dbReference type="PANTHER" id="PTHR35563:SF2">
    <property type="entry name" value="BARREL METAL-DEPENDENT HYDROLASE, PUTATIVE (AFU_ORTHOLOGUE AFUA_1G16240)-RELATED"/>
    <property type="match status" value="1"/>
</dbReference>
<dbReference type="InterPro" id="IPR052358">
    <property type="entry name" value="Aro_Compnd_Degr_Hydrolases"/>
</dbReference>
<evidence type="ECO:0000313" key="2">
    <source>
        <dbReference type="EMBL" id="KAF9728455.1"/>
    </source>
</evidence>
<dbReference type="InterPro" id="IPR032466">
    <property type="entry name" value="Metal_Hydrolase"/>
</dbReference>
<gene>
    <name evidence="2" type="ORF">PMIN01_13588</name>
</gene>
<dbReference type="InterPro" id="IPR006680">
    <property type="entry name" value="Amidohydro-rel"/>
</dbReference>
<protein>
    <recommendedName>
        <fullName evidence="1">Amidohydrolase-related domain-containing protein</fullName>
    </recommendedName>
</protein>
<proteinExistence type="predicted"/>
<dbReference type="Gene3D" id="3.20.20.140">
    <property type="entry name" value="Metal-dependent hydrolases"/>
    <property type="match status" value="1"/>
</dbReference>
<feature type="domain" description="Amidohydrolase-related" evidence="1">
    <location>
        <begin position="12"/>
        <end position="124"/>
    </location>
</feature>
<dbReference type="AlphaFoldDB" id="A0A9P6KJ63"/>
<dbReference type="GO" id="GO:0016787">
    <property type="term" value="F:hydrolase activity"/>
    <property type="evidence" value="ECO:0007669"/>
    <property type="project" value="InterPro"/>
</dbReference>
<dbReference type="OrthoDB" id="2135488at2759"/>
<comment type="caution">
    <text evidence="2">The sequence shown here is derived from an EMBL/GenBank/DDBJ whole genome shotgun (WGS) entry which is preliminary data.</text>
</comment>
<sequence>MLPDEHSTALTTQPGFADIISLVKSGALYVKVSAPYRISEAAPFYADIRPIVEALVAANPKRILWGSDWPHTPRMKVRSPKEALKETPFLDVDEETWLRSMRSWLSAEEWDLMMVKNPSELYGRA</sequence>
<evidence type="ECO:0000259" key="1">
    <source>
        <dbReference type="Pfam" id="PF04909"/>
    </source>
</evidence>
<organism evidence="2 3">
    <name type="scientific">Paraphaeosphaeria minitans</name>
    <dbReference type="NCBI Taxonomy" id="565426"/>
    <lineage>
        <taxon>Eukaryota</taxon>
        <taxon>Fungi</taxon>
        <taxon>Dikarya</taxon>
        <taxon>Ascomycota</taxon>
        <taxon>Pezizomycotina</taxon>
        <taxon>Dothideomycetes</taxon>
        <taxon>Pleosporomycetidae</taxon>
        <taxon>Pleosporales</taxon>
        <taxon>Massarineae</taxon>
        <taxon>Didymosphaeriaceae</taxon>
        <taxon>Paraphaeosphaeria</taxon>
    </lineage>
</organism>
<dbReference type="Pfam" id="PF04909">
    <property type="entry name" value="Amidohydro_2"/>
    <property type="match status" value="1"/>
</dbReference>
<keyword evidence="3" id="KW-1185">Reference proteome</keyword>
<name>A0A9P6KJ63_9PLEO</name>
<accession>A0A9P6KJ63</accession>
<dbReference type="Proteomes" id="UP000756921">
    <property type="component" value="Unassembled WGS sequence"/>
</dbReference>
<reference evidence="2" key="1">
    <citation type="journal article" date="2020" name="Mol. Plant Microbe Interact.">
        <title>Genome Sequence of the Biocontrol Agent Coniothyrium minitans strain Conio (IMI 134523).</title>
        <authorList>
            <person name="Patel D."/>
            <person name="Shittu T.A."/>
            <person name="Baroncelli R."/>
            <person name="Muthumeenakshi S."/>
            <person name="Osborne T.H."/>
            <person name="Janganan T.K."/>
            <person name="Sreenivasaprasad S."/>
        </authorList>
    </citation>
    <scope>NUCLEOTIDE SEQUENCE</scope>
    <source>
        <strain evidence="2">Conio</strain>
    </source>
</reference>